<dbReference type="Proteomes" id="UP000434052">
    <property type="component" value="Unassembled WGS sequence"/>
</dbReference>
<dbReference type="SUPFAM" id="SSF53254">
    <property type="entry name" value="Phosphoglycerate mutase-like"/>
    <property type="match status" value="1"/>
</dbReference>
<dbReference type="PIRSF" id="PIRSF000709">
    <property type="entry name" value="6PFK_2-Ptase"/>
    <property type="match status" value="1"/>
</dbReference>
<organism evidence="5 6">
    <name type="scientific">Oceanidesulfovibrio marinus</name>
    <dbReference type="NCBI Taxonomy" id="370038"/>
    <lineage>
        <taxon>Bacteria</taxon>
        <taxon>Pseudomonadati</taxon>
        <taxon>Thermodesulfobacteriota</taxon>
        <taxon>Desulfovibrionia</taxon>
        <taxon>Desulfovibrionales</taxon>
        <taxon>Desulfovibrionaceae</taxon>
        <taxon>Oceanidesulfovibrio</taxon>
    </lineage>
</organism>
<dbReference type="Gene3D" id="3.40.50.1240">
    <property type="entry name" value="Phosphoglycerate mutase-like"/>
    <property type="match status" value="1"/>
</dbReference>
<feature type="binding site" evidence="3">
    <location>
        <begin position="7"/>
        <end position="14"/>
    </location>
    <ligand>
        <name>substrate</name>
    </ligand>
</feature>
<sequence>MHFFMIRHGESMANLQGLVTGGEESPLTDKGKEQCRSLRTLIQIRGLEFDRYVVSPMLRAVQSAEIIFPDQKFVVLPEIAETDAGHCAEWPLVRFLADHSNFYSEFDPDRPYPGGESHMDLYHRTTHWFMNAIETYGEHERVVMVAHNGPIACVLHHCYNTPMTCFPRFTAPNASLSHLHIDKTGVARLYAFGIAGGI</sequence>
<dbReference type="AlphaFoldDB" id="A0A6P1ZLT9"/>
<dbReference type="OrthoDB" id="9810154at2"/>
<dbReference type="GO" id="GO:0016791">
    <property type="term" value="F:phosphatase activity"/>
    <property type="evidence" value="ECO:0007669"/>
    <property type="project" value="TreeGrafter"/>
</dbReference>
<evidence type="ECO:0000256" key="3">
    <source>
        <dbReference type="PIRSR" id="PIRSR613078-2"/>
    </source>
</evidence>
<dbReference type="PROSITE" id="PS00175">
    <property type="entry name" value="PG_MUTASE"/>
    <property type="match status" value="1"/>
</dbReference>
<dbReference type="Pfam" id="PF00300">
    <property type="entry name" value="His_Phos_1"/>
    <property type="match status" value="1"/>
</dbReference>
<keyword evidence="7" id="KW-1185">Reference proteome</keyword>
<keyword evidence="2" id="KW-0413">Isomerase</keyword>
<dbReference type="EMBL" id="QMIF01000002">
    <property type="protein sequence ID" value="TVM36089.1"/>
    <property type="molecule type" value="Genomic_DNA"/>
</dbReference>
<dbReference type="InterPro" id="IPR050275">
    <property type="entry name" value="PGM_Phosphatase"/>
</dbReference>
<dbReference type="PANTHER" id="PTHR48100:SF1">
    <property type="entry name" value="HISTIDINE PHOSPHATASE FAMILY PROTEIN-RELATED"/>
    <property type="match status" value="1"/>
</dbReference>
<dbReference type="InterPro" id="IPR029033">
    <property type="entry name" value="His_PPase_superfam"/>
</dbReference>
<accession>A0A6P1ZLT9</accession>
<protein>
    <submittedName>
        <fullName evidence="4">Histidine phosphatase family protein</fullName>
    </submittedName>
</protein>
<dbReference type="CDD" id="cd07067">
    <property type="entry name" value="HP_PGM_like"/>
    <property type="match status" value="1"/>
</dbReference>
<evidence type="ECO:0000256" key="2">
    <source>
        <dbReference type="ARBA" id="ARBA00023235"/>
    </source>
</evidence>
<proteinExistence type="predicted"/>
<dbReference type="PANTHER" id="PTHR48100">
    <property type="entry name" value="BROAD-SPECIFICITY PHOSPHATASE YOR283W-RELATED"/>
    <property type="match status" value="1"/>
</dbReference>
<gene>
    <name evidence="5" type="ORF">DQK91_05450</name>
    <name evidence="4" type="ORF">E8L03_12990</name>
</gene>
<dbReference type="SMART" id="SM00855">
    <property type="entry name" value="PGAM"/>
    <property type="match status" value="1"/>
</dbReference>
<evidence type="ECO:0000313" key="6">
    <source>
        <dbReference type="Proteomes" id="UP000434052"/>
    </source>
</evidence>
<dbReference type="GO" id="GO:0005737">
    <property type="term" value="C:cytoplasm"/>
    <property type="evidence" value="ECO:0007669"/>
    <property type="project" value="TreeGrafter"/>
</dbReference>
<keyword evidence="1" id="KW-0324">Glycolysis</keyword>
<evidence type="ECO:0000313" key="7">
    <source>
        <dbReference type="Proteomes" id="UP000503251"/>
    </source>
</evidence>
<feature type="binding site" evidence="3">
    <location>
        <position position="59"/>
    </location>
    <ligand>
        <name>substrate</name>
    </ligand>
</feature>
<dbReference type="InterPro" id="IPR001345">
    <property type="entry name" value="PG/BPGM_mutase_AS"/>
</dbReference>
<reference evidence="4 7" key="2">
    <citation type="submission" date="2019-04" db="EMBL/GenBank/DDBJ databases">
        <title>Isolation and culture of sulfate reducing bacteria from the cold seep of the South China Sea.</title>
        <authorList>
            <person name="Sun C."/>
            <person name="Liu R."/>
        </authorList>
    </citation>
    <scope>NUCLEOTIDE SEQUENCE [LARGE SCALE GENOMIC DNA]</scope>
    <source>
        <strain evidence="4 7">CS1</strain>
    </source>
</reference>
<evidence type="ECO:0000313" key="5">
    <source>
        <dbReference type="EMBL" id="TVM36089.1"/>
    </source>
</evidence>
<dbReference type="EMBL" id="CP039543">
    <property type="protein sequence ID" value="QJT09796.1"/>
    <property type="molecule type" value="Genomic_DNA"/>
</dbReference>
<feature type="binding site" evidence="3">
    <location>
        <begin position="20"/>
        <end position="21"/>
    </location>
    <ligand>
        <name>substrate</name>
    </ligand>
</feature>
<reference evidence="5 6" key="1">
    <citation type="submission" date="2018-06" db="EMBL/GenBank/DDBJ databases">
        <title>Complete genome of Desulfovibrio marinus P48SEP.</title>
        <authorList>
            <person name="Crispim J.S."/>
            <person name="Vidigal P.M.P."/>
            <person name="Silva L.C.F."/>
            <person name="Araujo L.C."/>
            <person name="Laguardia C.N."/>
            <person name="Dias R.S."/>
            <person name="Sousa M.P."/>
            <person name="Paula S.O."/>
            <person name="Silva C."/>
        </authorList>
    </citation>
    <scope>NUCLEOTIDE SEQUENCE [LARGE SCALE GENOMIC DNA]</scope>
    <source>
        <strain evidence="5 6">P48SEP</strain>
    </source>
</reference>
<dbReference type="Proteomes" id="UP000503251">
    <property type="component" value="Chromosome"/>
</dbReference>
<name>A0A6P1ZLT9_9BACT</name>
<dbReference type="InterPro" id="IPR013078">
    <property type="entry name" value="His_Pase_superF_clade-1"/>
</dbReference>
<evidence type="ECO:0000313" key="4">
    <source>
        <dbReference type="EMBL" id="QJT09796.1"/>
    </source>
</evidence>
<evidence type="ECO:0000256" key="1">
    <source>
        <dbReference type="ARBA" id="ARBA00023152"/>
    </source>
</evidence>